<evidence type="ECO:0000256" key="5">
    <source>
        <dbReference type="ARBA" id="ARBA00022553"/>
    </source>
</evidence>
<evidence type="ECO:0000256" key="3">
    <source>
        <dbReference type="ARBA" id="ARBA00012438"/>
    </source>
</evidence>
<dbReference type="SMART" id="SM00448">
    <property type="entry name" value="REC"/>
    <property type="match status" value="1"/>
</dbReference>
<feature type="domain" description="Response regulatory" evidence="16">
    <location>
        <begin position="8"/>
        <end position="122"/>
    </location>
</feature>
<keyword evidence="11" id="KW-0805">Transcription regulation</keyword>
<comment type="subcellular location">
    <subcellularLocation>
        <location evidence="2">Cell membrane</location>
    </subcellularLocation>
</comment>
<dbReference type="InterPro" id="IPR005467">
    <property type="entry name" value="His_kinase_dom"/>
</dbReference>
<dbReference type="AlphaFoldDB" id="K0NQE5"/>
<keyword evidence="8 18" id="KW-0418">Kinase</keyword>
<evidence type="ECO:0000259" key="15">
    <source>
        <dbReference type="PROSITE" id="PS50109"/>
    </source>
</evidence>
<dbReference type="InterPro" id="IPR036890">
    <property type="entry name" value="HATPase_C_sf"/>
</dbReference>
<sequence length="496" mass="55143">MGIDDDIDILVIDDEKDIRDGCERILQRMGCKVLTAASGKEGLEILEKSKICIVLCDIKMPGMDGLEVLTQIRKNHESILVIMITGFSTVETAIEAMKKGAYDFLSKPFTPDQLRINITRAIEKIRLTRQAECLKLERQRNLADLETEQSRIRTIIENLPNGLLVTNLSGQVVLINPLSKTYLGLSQNMCVGEKIEHYIADKGLCDYIMGVSKCSLTDTKPPENYEFSLSEERYVLAQARPIEGEDGECMGAVVILSDISAIKVFDRLKTEFVAKVSHELRSPLSVIHEQLAMVLKANAPDSSDDNQYILGRAKEKTKSLITMIADLLDISKIETGNKGQMLVKVHLDDMIGKIVEFLTAAAQKKQQSIKFNIAAKNIPPVVADPIALESVFGNLIENAIKYTREQGSILISIDTKDNYVRVIVKDNGFGMEQRHISRIFEKFYRIKDDNTRFINGTGLGLPIAKAIVDALNGQILVKSQVGKGSEFTVLLPADKN</sequence>
<dbReference type="InterPro" id="IPR011006">
    <property type="entry name" value="CheY-like_superfamily"/>
</dbReference>
<organism evidence="18 19">
    <name type="scientific">Desulfobacula toluolica (strain DSM 7467 / Tol2)</name>
    <dbReference type="NCBI Taxonomy" id="651182"/>
    <lineage>
        <taxon>Bacteria</taxon>
        <taxon>Pseudomonadati</taxon>
        <taxon>Thermodesulfobacteriota</taxon>
        <taxon>Desulfobacteria</taxon>
        <taxon>Desulfobacterales</taxon>
        <taxon>Desulfobacteraceae</taxon>
        <taxon>Desulfobacula</taxon>
    </lineage>
</organism>
<dbReference type="SMART" id="SM00387">
    <property type="entry name" value="HATPase_c"/>
    <property type="match status" value="1"/>
</dbReference>
<name>K0NQE5_DESTT</name>
<dbReference type="GO" id="GO:0005524">
    <property type="term" value="F:ATP binding"/>
    <property type="evidence" value="ECO:0007669"/>
    <property type="project" value="UniProtKB-KW"/>
</dbReference>
<evidence type="ECO:0000256" key="2">
    <source>
        <dbReference type="ARBA" id="ARBA00004236"/>
    </source>
</evidence>
<evidence type="ECO:0000256" key="12">
    <source>
        <dbReference type="ARBA" id="ARBA00023136"/>
    </source>
</evidence>
<keyword evidence="12" id="KW-0472">Membrane</keyword>
<dbReference type="Pfam" id="PF00072">
    <property type="entry name" value="Response_reg"/>
    <property type="match status" value="1"/>
</dbReference>
<dbReference type="Gene3D" id="3.30.450.20">
    <property type="entry name" value="PAS domain"/>
    <property type="match status" value="1"/>
</dbReference>
<proteinExistence type="predicted"/>
<dbReference type="GO" id="GO:0005886">
    <property type="term" value="C:plasma membrane"/>
    <property type="evidence" value="ECO:0007669"/>
    <property type="project" value="UniProtKB-SubCell"/>
</dbReference>
<evidence type="ECO:0000256" key="4">
    <source>
        <dbReference type="ARBA" id="ARBA00022475"/>
    </source>
</evidence>
<dbReference type="Pfam" id="PF00989">
    <property type="entry name" value="PAS"/>
    <property type="match status" value="1"/>
</dbReference>
<evidence type="ECO:0000256" key="10">
    <source>
        <dbReference type="ARBA" id="ARBA00023012"/>
    </source>
</evidence>
<protein>
    <recommendedName>
        <fullName evidence="3">histidine kinase</fullName>
        <ecNumber evidence="3">2.7.13.3</ecNumber>
    </recommendedName>
</protein>
<dbReference type="InterPro" id="IPR004358">
    <property type="entry name" value="Sig_transdc_His_kin-like_C"/>
</dbReference>
<dbReference type="GO" id="GO:0006355">
    <property type="term" value="P:regulation of DNA-templated transcription"/>
    <property type="evidence" value="ECO:0007669"/>
    <property type="project" value="InterPro"/>
</dbReference>
<dbReference type="PANTHER" id="PTHR43547">
    <property type="entry name" value="TWO-COMPONENT HISTIDINE KINASE"/>
    <property type="match status" value="1"/>
</dbReference>
<dbReference type="CDD" id="cd00082">
    <property type="entry name" value="HisKA"/>
    <property type="match status" value="1"/>
</dbReference>
<evidence type="ECO:0000259" key="17">
    <source>
        <dbReference type="PROSITE" id="PS50112"/>
    </source>
</evidence>
<evidence type="ECO:0000313" key="18">
    <source>
        <dbReference type="EMBL" id="CCK82378.1"/>
    </source>
</evidence>
<dbReference type="FunFam" id="3.40.50.2300:FF:000018">
    <property type="entry name" value="DNA-binding transcriptional regulator NtrC"/>
    <property type="match status" value="1"/>
</dbReference>
<dbReference type="FunFam" id="3.30.565.10:FF:000023">
    <property type="entry name" value="PAS domain-containing sensor histidine kinase"/>
    <property type="match status" value="1"/>
</dbReference>
<dbReference type="Gene3D" id="3.30.565.10">
    <property type="entry name" value="Histidine kinase-like ATPase, C-terminal domain"/>
    <property type="match status" value="1"/>
</dbReference>
<feature type="modified residue" description="4-aspartylphosphate" evidence="14">
    <location>
        <position position="57"/>
    </location>
</feature>
<dbReference type="PANTHER" id="PTHR43547:SF2">
    <property type="entry name" value="HYBRID SIGNAL TRANSDUCTION HISTIDINE KINASE C"/>
    <property type="match status" value="1"/>
</dbReference>
<dbReference type="Pfam" id="PF00512">
    <property type="entry name" value="HisKA"/>
    <property type="match status" value="1"/>
</dbReference>
<keyword evidence="13" id="KW-0804">Transcription</keyword>
<dbReference type="NCBIfam" id="TIGR00229">
    <property type="entry name" value="sensory_box"/>
    <property type="match status" value="1"/>
</dbReference>
<keyword evidence="10" id="KW-0902">Two-component regulatory system</keyword>
<dbReference type="PROSITE" id="PS50112">
    <property type="entry name" value="PAS"/>
    <property type="match status" value="1"/>
</dbReference>
<evidence type="ECO:0000256" key="14">
    <source>
        <dbReference type="PROSITE-ProRule" id="PRU00169"/>
    </source>
</evidence>
<dbReference type="CDD" id="cd00130">
    <property type="entry name" value="PAS"/>
    <property type="match status" value="1"/>
</dbReference>
<keyword evidence="6 18" id="KW-0808">Transferase</keyword>
<dbReference type="EMBL" id="FO203503">
    <property type="protein sequence ID" value="CCK82378.1"/>
    <property type="molecule type" value="Genomic_DNA"/>
</dbReference>
<evidence type="ECO:0000256" key="8">
    <source>
        <dbReference type="ARBA" id="ARBA00022777"/>
    </source>
</evidence>
<keyword evidence="19" id="KW-1185">Reference proteome</keyword>
<dbReference type="STRING" id="651182.TOL2_C42220"/>
<dbReference type="PROSITE" id="PS50110">
    <property type="entry name" value="RESPONSE_REGULATORY"/>
    <property type="match status" value="1"/>
</dbReference>
<dbReference type="HOGENOM" id="CLU_000445_114_72_7"/>
<dbReference type="InterPro" id="IPR013767">
    <property type="entry name" value="PAS_fold"/>
</dbReference>
<dbReference type="RefSeq" id="WP_014959558.1">
    <property type="nucleotide sequence ID" value="NC_018645.1"/>
</dbReference>
<feature type="domain" description="PAS" evidence="17">
    <location>
        <begin position="148"/>
        <end position="193"/>
    </location>
</feature>
<dbReference type="Pfam" id="PF02518">
    <property type="entry name" value="HATPase_c"/>
    <property type="match status" value="1"/>
</dbReference>
<dbReference type="Gene3D" id="1.10.287.130">
    <property type="match status" value="1"/>
</dbReference>
<dbReference type="SMART" id="SM00091">
    <property type="entry name" value="PAS"/>
    <property type="match status" value="1"/>
</dbReference>
<evidence type="ECO:0000256" key="6">
    <source>
        <dbReference type="ARBA" id="ARBA00022679"/>
    </source>
</evidence>
<evidence type="ECO:0000313" key="19">
    <source>
        <dbReference type="Proteomes" id="UP000007347"/>
    </source>
</evidence>
<dbReference type="Gene3D" id="3.40.50.2300">
    <property type="match status" value="1"/>
</dbReference>
<feature type="domain" description="Histidine kinase" evidence="15">
    <location>
        <begin position="275"/>
        <end position="495"/>
    </location>
</feature>
<dbReference type="InterPro" id="IPR001789">
    <property type="entry name" value="Sig_transdc_resp-reg_receiver"/>
</dbReference>
<evidence type="ECO:0000256" key="7">
    <source>
        <dbReference type="ARBA" id="ARBA00022741"/>
    </source>
</evidence>
<evidence type="ECO:0000259" key="16">
    <source>
        <dbReference type="PROSITE" id="PS50110"/>
    </source>
</evidence>
<dbReference type="SUPFAM" id="SSF52172">
    <property type="entry name" value="CheY-like"/>
    <property type="match status" value="1"/>
</dbReference>
<evidence type="ECO:0000256" key="11">
    <source>
        <dbReference type="ARBA" id="ARBA00023015"/>
    </source>
</evidence>
<dbReference type="GO" id="GO:0000155">
    <property type="term" value="F:phosphorelay sensor kinase activity"/>
    <property type="evidence" value="ECO:0007669"/>
    <property type="project" value="InterPro"/>
</dbReference>
<dbReference type="EC" id="2.7.13.3" evidence="3"/>
<dbReference type="SUPFAM" id="SSF47384">
    <property type="entry name" value="Homodimeric domain of signal transducing histidine kinase"/>
    <property type="match status" value="1"/>
</dbReference>
<gene>
    <name evidence="18" type="ordered locus">TOL2_C42220</name>
</gene>
<dbReference type="PROSITE" id="PS50109">
    <property type="entry name" value="HIS_KIN"/>
    <property type="match status" value="1"/>
</dbReference>
<dbReference type="Proteomes" id="UP000007347">
    <property type="component" value="Chromosome"/>
</dbReference>
<dbReference type="OrthoDB" id="5342753at2"/>
<dbReference type="InterPro" id="IPR000014">
    <property type="entry name" value="PAS"/>
</dbReference>
<dbReference type="InterPro" id="IPR003594">
    <property type="entry name" value="HATPase_dom"/>
</dbReference>
<evidence type="ECO:0000256" key="9">
    <source>
        <dbReference type="ARBA" id="ARBA00022840"/>
    </source>
</evidence>
<dbReference type="PRINTS" id="PR00344">
    <property type="entry name" value="BCTRLSENSOR"/>
</dbReference>
<dbReference type="SUPFAM" id="SSF55874">
    <property type="entry name" value="ATPase domain of HSP90 chaperone/DNA topoisomerase II/histidine kinase"/>
    <property type="match status" value="1"/>
</dbReference>
<dbReference type="InterPro" id="IPR035965">
    <property type="entry name" value="PAS-like_dom_sf"/>
</dbReference>
<keyword evidence="7" id="KW-0547">Nucleotide-binding</keyword>
<dbReference type="InterPro" id="IPR003661">
    <property type="entry name" value="HisK_dim/P_dom"/>
</dbReference>
<evidence type="ECO:0000256" key="13">
    <source>
        <dbReference type="ARBA" id="ARBA00023163"/>
    </source>
</evidence>
<keyword evidence="4" id="KW-1003">Cell membrane</keyword>
<accession>K0NQE5</accession>
<keyword evidence="9" id="KW-0067">ATP-binding</keyword>
<dbReference type="CDD" id="cd00075">
    <property type="entry name" value="HATPase"/>
    <property type="match status" value="1"/>
</dbReference>
<reference evidence="18 19" key="1">
    <citation type="journal article" date="2013" name="Environ. Microbiol.">
        <title>Complete genome, catabolic sub-proteomes and key-metabolites of Desulfobacula toluolica Tol2, a marine, aromatic compound-degrading, sulfate-reducing bacterium.</title>
        <authorList>
            <person name="Wohlbrand L."/>
            <person name="Jacob J.H."/>
            <person name="Kube M."/>
            <person name="Mussmann M."/>
            <person name="Jarling R."/>
            <person name="Beck A."/>
            <person name="Amann R."/>
            <person name="Wilkes H."/>
            <person name="Reinhardt R."/>
            <person name="Rabus R."/>
        </authorList>
    </citation>
    <scope>NUCLEOTIDE SEQUENCE [LARGE SCALE GENOMIC DNA]</scope>
    <source>
        <strain evidence="19">DSM 7467 / Tol2</strain>
    </source>
</reference>
<dbReference type="SMART" id="SM00388">
    <property type="entry name" value="HisKA"/>
    <property type="match status" value="1"/>
</dbReference>
<keyword evidence="5 14" id="KW-0597">Phosphoprotein</keyword>
<evidence type="ECO:0000256" key="1">
    <source>
        <dbReference type="ARBA" id="ARBA00000085"/>
    </source>
</evidence>
<dbReference type="InterPro" id="IPR036097">
    <property type="entry name" value="HisK_dim/P_sf"/>
</dbReference>
<dbReference type="SUPFAM" id="SSF55785">
    <property type="entry name" value="PYP-like sensor domain (PAS domain)"/>
    <property type="match status" value="1"/>
</dbReference>
<dbReference type="KEGG" id="dto:TOL2_C42220"/>
<comment type="catalytic activity">
    <reaction evidence="1">
        <text>ATP + protein L-histidine = ADP + protein N-phospho-L-histidine.</text>
        <dbReference type="EC" id="2.7.13.3"/>
    </reaction>
</comment>